<sequence length="315" mass="33976">MIMNPMLVTGVLIVMGAVGALAYALLADPVPRIARSRRQATSAPTVPLYRVVFGSVVKVVDAGLRGRTWAPVRASELELADVRTPLNVVVAWLAIGAAGAFGLGTIAFRNPFMGLVLAVGAWIGFKLVLRTKVAKRRKAFASQLDPTLRIVASALRAGQSLPIAIASVAQDAEPPISDELKRISNEARVGRDLVEAMLESAQRMKSEDFRWFAEAVEVQRDTGGNLNDVIDTVAETIRDRAEIREKIRANASEGKASAWVLMLLPVGLGVLYSIMRPGYMDPLLQTGVGQLLLAASAVLYGVAYVWMRAIVNFKV</sequence>
<evidence type="ECO:0000313" key="8">
    <source>
        <dbReference type="EMBL" id="TXL62119.1"/>
    </source>
</evidence>
<keyword evidence="4 6" id="KW-1133">Transmembrane helix</keyword>
<feature type="transmembrane region" description="Helical" evidence="6">
    <location>
        <begin position="86"/>
        <end position="106"/>
    </location>
</feature>
<keyword evidence="9" id="KW-1185">Reference proteome</keyword>
<protein>
    <submittedName>
        <fullName evidence="8">Type II secretion system protein F</fullName>
    </submittedName>
</protein>
<evidence type="ECO:0000256" key="4">
    <source>
        <dbReference type="ARBA" id="ARBA00022989"/>
    </source>
</evidence>
<evidence type="ECO:0000256" key="3">
    <source>
        <dbReference type="ARBA" id="ARBA00022692"/>
    </source>
</evidence>
<evidence type="ECO:0000256" key="6">
    <source>
        <dbReference type="SAM" id="Phobius"/>
    </source>
</evidence>
<feature type="transmembrane region" description="Helical" evidence="6">
    <location>
        <begin position="256"/>
        <end position="275"/>
    </location>
</feature>
<dbReference type="EMBL" id="VDUX01000002">
    <property type="protein sequence ID" value="TXL62119.1"/>
    <property type="molecule type" value="Genomic_DNA"/>
</dbReference>
<organism evidence="8 9">
    <name type="scientific">Aeromicrobium terrae</name>
    <dbReference type="NCBI Taxonomy" id="2498846"/>
    <lineage>
        <taxon>Bacteria</taxon>
        <taxon>Bacillati</taxon>
        <taxon>Actinomycetota</taxon>
        <taxon>Actinomycetes</taxon>
        <taxon>Propionibacteriales</taxon>
        <taxon>Nocardioidaceae</taxon>
        <taxon>Aeromicrobium</taxon>
    </lineage>
</organism>
<evidence type="ECO:0000256" key="1">
    <source>
        <dbReference type="ARBA" id="ARBA00004651"/>
    </source>
</evidence>
<evidence type="ECO:0000256" key="5">
    <source>
        <dbReference type="ARBA" id="ARBA00023136"/>
    </source>
</evidence>
<dbReference type="InterPro" id="IPR018076">
    <property type="entry name" value="T2SS_GspF_dom"/>
</dbReference>
<keyword evidence="3 6" id="KW-0812">Transmembrane</keyword>
<accession>A0A5C8NK28</accession>
<dbReference type="Gene3D" id="1.20.81.30">
    <property type="entry name" value="Type II secretion system (T2SS), domain F"/>
    <property type="match status" value="1"/>
</dbReference>
<feature type="transmembrane region" description="Helical" evidence="6">
    <location>
        <begin position="6"/>
        <end position="27"/>
    </location>
</feature>
<dbReference type="PANTHER" id="PTHR35007">
    <property type="entry name" value="INTEGRAL MEMBRANE PROTEIN-RELATED"/>
    <property type="match status" value="1"/>
</dbReference>
<feature type="transmembrane region" description="Helical" evidence="6">
    <location>
        <begin position="112"/>
        <end position="129"/>
    </location>
</feature>
<dbReference type="Pfam" id="PF00482">
    <property type="entry name" value="T2SSF"/>
    <property type="match status" value="1"/>
</dbReference>
<feature type="domain" description="Type II secretion system protein GspF" evidence="7">
    <location>
        <begin position="148"/>
        <end position="272"/>
    </location>
</feature>
<dbReference type="PANTHER" id="PTHR35007:SF1">
    <property type="entry name" value="PILUS ASSEMBLY PROTEIN"/>
    <property type="match status" value="1"/>
</dbReference>
<proteinExistence type="predicted"/>
<reference evidence="8 9" key="1">
    <citation type="submission" date="2019-06" db="EMBL/GenBank/DDBJ databases">
        <title>Aeromicrobium sp. nov., isolated from a maize field.</title>
        <authorList>
            <person name="Lin S.-Y."/>
            <person name="Tsai C.-F."/>
            <person name="Young C.-C."/>
        </authorList>
    </citation>
    <scope>NUCLEOTIDE SEQUENCE [LARGE SCALE GENOMIC DNA]</scope>
    <source>
        <strain evidence="8 9">CC-CFT486</strain>
    </source>
</reference>
<dbReference type="OrthoDB" id="597333at2"/>
<dbReference type="GO" id="GO:0005886">
    <property type="term" value="C:plasma membrane"/>
    <property type="evidence" value="ECO:0007669"/>
    <property type="project" value="UniProtKB-SubCell"/>
</dbReference>
<keyword evidence="2" id="KW-1003">Cell membrane</keyword>
<name>A0A5C8NK28_9ACTN</name>
<dbReference type="InterPro" id="IPR042094">
    <property type="entry name" value="T2SS_GspF_sf"/>
</dbReference>
<evidence type="ECO:0000313" key="9">
    <source>
        <dbReference type="Proteomes" id="UP000321571"/>
    </source>
</evidence>
<gene>
    <name evidence="8" type="ORF">FHP06_05260</name>
</gene>
<comment type="caution">
    <text evidence="8">The sequence shown here is derived from an EMBL/GenBank/DDBJ whole genome shotgun (WGS) entry which is preliminary data.</text>
</comment>
<comment type="subcellular location">
    <subcellularLocation>
        <location evidence="1">Cell membrane</location>
        <topology evidence="1">Multi-pass membrane protein</topology>
    </subcellularLocation>
</comment>
<dbReference type="AlphaFoldDB" id="A0A5C8NK28"/>
<evidence type="ECO:0000256" key="2">
    <source>
        <dbReference type="ARBA" id="ARBA00022475"/>
    </source>
</evidence>
<feature type="transmembrane region" description="Helical" evidence="6">
    <location>
        <begin position="287"/>
        <end position="307"/>
    </location>
</feature>
<dbReference type="Proteomes" id="UP000321571">
    <property type="component" value="Unassembled WGS sequence"/>
</dbReference>
<evidence type="ECO:0000259" key="7">
    <source>
        <dbReference type="Pfam" id="PF00482"/>
    </source>
</evidence>
<keyword evidence="5 6" id="KW-0472">Membrane</keyword>